<evidence type="ECO:0000313" key="2">
    <source>
        <dbReference type="Proteomes" id="UP001586593"/>
    </source>
</evidence>
<dbReference type="PROSITE" id="PS51257">
    <property type="entry name" value="PROKAR_LIPOPROTEIN"/>
    <property type="match status" value="1"/>
</dbReference>
<dbReference type="EMBL" id="JAZHXJ010002156">
    <property type="protein sequence ID" value="KAL1840797.1"/>
    <property type="molecule type" value="Genomic_DNA"/>
</dbReference>
<keyword evidence="2" id="KW-1185">Reference proteome</keyword>
<sequence>MQQRGLTGGPSWSWASACGRIRMPREVEEDNSTLDVCMEVLALPRPGDVAASIHVRCVVLGGMKDDRTGTDNDDDVLQYSQAYYPDAKEDETREAKKKTRHLLAVKITYPGSLGWLLIRVEEVADHPRRRYRRLGVLELSAKVDHPVQVSADREAAMRACFQEVATETIELV</sequence>
<proteinExistence type="predicted"/>
<name>A0ABR3VH02_9PEZI</name>
<organism evidence="1 2">
    <name type="scientific">Phialemonium thermophilum</name>
    <dbReference type="NCBI Taxonomy" id="223376"/>
    <lineage>
        <taxon>Eukaryota</taxon>
        <taxon>Fungi</taxon>
        <taxon>Dikarya</taxon>
        <taxon>Ascomycota</taxon>
        <taxon>Pezizomycotina</taxon>
        <taxon>Sordariomycetes</taxon>
        <taxon>Sordariomycetidae</taxon>
        <taxon>Cephalothecales</taxon>
        <taxon>Cephalothecaceae</taxon>
        <taxon>Phialemonium</taxon>
    </lineage>
</organism>
<reference evidence="1 2" key="1">
    <citation type="journal article" date="2024" name="Commun. Biol.">
        <title>Comparative genomic analysis of thermophilic fungi reveals convergent evolutionary adaptations and gene losses.</title>
        <authorList>
            <person name="Steindorff A.S."/>
            <person name="Aguilar-Pontes M.V."/>
            <person name="Robinson A.J."/>
            <person name="Andreopoulos B."/>
            <person name="LaButti K."/>
            <person name="Kuo A."/>
            <person name="Mondo S."/>
            <person name="Riley R."/>
            <person name="Otillar R."/>
            <person name="Haridas S."/>
            <person name="Lipzen A."/>
            <person name="Grimwood J."/>
            <person name="Schmutz J."/>
            <person name="Clum A."/>
            <person name="Reid I.D."/>
            <person name="Moisan M.C."/>
            <person name="Butler G."/>
            <person name="Nguyen T.T.M."/>
            <person name="Dewar K."/>
            <person name="Conant G."/>
            <person name="Drula E."/>
            <person name="Henrissat B."/>
            <person name="Hansel C."/>
            <person name="Singer S."/>
            <person name="Hutchinson M.I."/>
            <person name="de Vries R.P."/>
            <person name="Natvig D.O."/>
            <person name="Powell A.J."/>
            <person name="Tsang A."/>
            <person name="Grigoriev I.V."/>
        </authorList>
    </citation>
    <scope>NUCLEOTIDE SEQUENCE [LARGE SCALE GENOMIC DNA]</scope>
    <source>
        <strain evidence="1 2">ATCC 24622</strain>
    </source>
</reference>
<comment type="caution">
    <text evidence="1">The sequence shown here is derived from an EMBL/GenBank/DDBJ whole genome shotgun (WGS) entry which is preliminary data.</text>
</comment>
<protein>
    <submittedName>
        <fullName evidence="1">Uncharacterized protein</fullName>
    </submittedName>
</protein>
<gene>
    <name evidence="1" type="ORF">VTK73DRAFT_3668</name>
</gene>
<dbReference type="Proteomes" id="UP001586593">
    <property type="component" value="Unassembled WGS sequence"/>
</dbReference>
<accession>A0ABR3VH02</accession>
<evidence type="ECO:0000313" key="1">
    <source>
        <dbReference type="EMBL" id="KAL1840797.1"/>
    </source>
</evidence>